<reference evidence="1" key="1">
    <citation type="journal article" date="2021" name="Environ. Microbiol.">
        <title>Gene family expansions and transcriptome signatures uncover fungal adaptations to wood decay.</title>
        <authorList>
            <person name="Hage H."/>
            <person name="Miyauchi S."/>
            <person name="Viragh M."/>
            <person name="Drula E."/>
            <person name="Min B."/>
            <person name="Chaduli D."/>
            <person name="Navarro D."/>
            <person name="Favel A."/>
            <person name="Norest M."/>
            <person name="Lesage-Meessen L."/>
            <person name="Balint B."/>
            <person name="Merenyi Z."/>
            <person name="de Eugenio L."/>
            <person name="Morin E."/>
            <person name="Martinez A.T."/>
            <person name="Baldrian P."/>
            <person name="Stursova M."/>
            <person name="Martinez M.J."/>
            <person name="Novotny C."/>
            <person name="Magnuson J.K."/>
            <person name="Spatafora J.W."/>
            <person name="Maurice S."/>
            <person name="Pangilinan J."/>
            <person name="Andreopoulos W."/>
            <person name="LaButti K."/>
            <person name="Hundley H."/>
            <person name="Na H."/>
            <person name="Kuo A."/>
            <person name="Barry K."/>
            <person name="Lipzen A."/>
            <person name="Henrissat B."/>
            <person name="Riley R."/>
            <person name="Ahrendt S."/>
            <person name="Nagy L.G."/>
            <person name="Grigoriev I.V."/>
            <person name="Martin F."/>
            <person name="Rosso M.N."/>
        </authorList>
    </citation>
    <scope>NUCLEOTIDE SEQUENCE</scope>
    <source>
        <strain evidence="1">CBS 384.51</strain>
    </source>
</reference>
<organism evidence="1 2">
    <name type="scientific">Irpex rosettiformis</name>
    <dbReference type="NCBI Taxonomy" id="378272"/>
    <lineage>
        <taxon>Eukaryota</taxon>
        <taxon>Fungi</taxon>
        <taxon>Dikarya</taxon>
        <taxon>Basidiomycota</taxon>
        <taxon>Agaricomycotina</taxon>
        <taxon>Agaricomycetes</taxon>
        <taxon>Polyporales</taxon>
        <taxon>Irpicaceae</taxon>
        <taxon>Irpex</taxon>
    </lineage>
</organism>
<gene>
    <name evidence="1" type="ORF">BDY19DRAFT_940386</name>
</gene>
<dbReference type="EMBL" id="MU274908">
    <property type="protein sequence ID" value="KAI0090480.1"/>
    <property type="molecule type" value="Genomic_DNA"/>
</dbReference>
<sequence length="137" mass="13834">MKLSHFTFLLFTLLLVTLSTVTAAPVPAPPSSPAKQQSGPPTDAQNQSAVSNISPPNAPGNKTAPPSVNAKSNNKDTSSNGKSSDSKSENDSSDDPKTNDAFCFGCLGGSPGMGAPHFDGHLFGGGGLGFGGFRGGR</sequence>
<accession>A0ACB8U875</accession>
<keyword evidence="2" id="KW-1185">Reference proteome</keyword>
<dbReference type="Proteomes" id="UP001055072">
    <property type="component" value="Unassembled WGS sequence"/>
</dbReference>
<name>A0ACB8U875_9APHY</name>
<evidence type="ECO:0000313" key="1">
    <source>
        <dbReference type="EMBL" id="KAI0090480.1"/>
    </source>
</evidence>
<evidence type="ECO:0000313" key="2">
    <source>
        <dbReference type="Proteomes" id="UP001055072"/>
    </source>
</evidence>
<comment type="caution">
    <text evidence="1">The sequence shown here is derived from an EMBL/GenBank/DDBJ whole genome shotgun (WGS) entry which is preliminary data.</text>
</comment>
<protein>
    <submittedName>
        <fullName evidence="1">Uncharacterized protein</fullName>
    </submittedName>
</protein>
<proteinExistence type="predicted"/>